<sequence>IPALQRSVGNHSCCSVSYYSCYSYCSCYICDTMRRTVFVFFIICFISLCLSKHTDVGDIVNQMICNNKPSDEESCPFPFSSVRQECFYLSRVLRNWTEARHYCRKLGGDLATPTNPFVLYTYVVEQDAIIDEVDKHVWIGGKKSLDGVTWKWTNMEATVIDGGLWHPELPDARPDADCVYIHSGNARPLANFPCSDAYRFMCQYYAPTQHNIV</sequence>
<comment type="caution">
    <text evidence="3">The sequence shown here is derived from an EMBL/GenBank/DDBJ whole genome shotgun (WGS) entry which is preliminary data.</text>
</comment>
<dbReference type="Pfam" id="PF00059">
    <property type="entry name" value="Lectin_C"/>
    <property type="match status" value="1"/>
</dbReference>
<evidence type="ECO:0000313" key="3">
    <source>
        <dbReference type="EMBL" id="KAK8731342.1"/>
    </source>
</evidence>
<protein>
    <recommendedName>
        <fullName evidence="2">C-type lectin domain-containing protein</fullName>
    </recommendedName>
</protein>
<dbReference type="PANTHER" id="PTHR45710">
    <property type="entry name" value="C-TYPE LECTIN DOMAIN-CONTAINING PROTEIN 180"/>
    <property type="match status" value="1"/>
</dbReference>
<keyword evidence="1" id="KW-1015">Disulfide bond</keyword>
<feature type="non-terminal residue" evidence="3">
    <location>
        <position position="1"/>
    </location>
</feature>
<name>A0AAW0WGZ0_CHEQU</name>
<accession>A0AAW0WGZ0</accession>
<dbReference type="InterPro" id="IPR018378">
    <property type="entry name" value="C-type_lectin_CS"/>
</dbReference>
<gene>
    <name evidence="3" type="ORF">OTU49_007556</name>
</gene>
<dbReference type="Gene3D" id="3.10.100.10">
    <property type="entry name" value="Mannose-Binding Protein A, subunit A"/>
    <property type="match status" value="1"/>
</dbReference>
<dbReference type="PROSITE" id="PS50041">
    <property type="entry name" value="C_TYPE_LECTIN_2"/>
    <property type="match status" value="1"/>
</dbReference>
<evidence type="ECO:0000256" key="1">
    <source>
        <dbReference type="ARBA" id="ARBA00023157"/>
    </source>
</evidence>
<keyword evidence="4" id="KW-1185">Reference proteome</keyword>
<dbReference type="InterPro" id="IPR001304">
    <property type="entry name" value="C-type_lectin-like"/>
</dbReference>
<dbReference type="CDD" id="cd00037">
    <property type="entry name" value="CLECT"/>
    <property type="match status" value="1"/>
</dbReference>
<evidence type="ECO:0000259" key="2">
    <source>
        <dbReference type="PROSITE" id="PS50041"/>
    </source>
</evidence>
<dbReference type="InterPro" id="IPR050828">
    <property type="entry name" value="C-type_lectin/matrix_domain"/>
</dbReference>
<dbReference type="PANTHER" id="PTHR45710:SF26">
    <property type="entry name" value="RH26557P"/>
    <property type="match status" value="1"/>
</dbReference>
<dbReference type="SMART" id="SM00034">
    <property type="entry name" value="CLECT"/>
    <property type="match status" value="1"/>
</dbReference>
<proteinExistence type="predicted"/>
<reference evidence="3 4" key="1">
    <citation type="journal article" date="2024" name="BMC Genomics">
        <title>Genome assembly of redclaw crayfish (Cherax quadricarinatus) provides insights into its immune adaptation and hypoxia tolerance.</title>
        <authorList>
            <person name="Liu Z."/>
            <person name="Zheng J."/>
            <person name="Li H."/>
            <person name="Fang K."/>
            <person name="Wang S."/>
            <person name="He J."/>
            <person name="Zhou D."/>
            <person name="Weng S."/>
            <person name="Chi M."/>
            <person name="Gu Z."/>
            <person name="He J."/>
            <person name="Li F."/>
            <person name="Wang M."/>
        </authorList>
    </citation>
    <scope>NUCLEOTIDE SEQUENCE [LARGE SCALE GENOMIC DNA]</scope>
    <source>
        <strain evidence="3">ZL_2023a</strain>
    </source>
</reference>
<dbReference type="AlphaFoldDB" id="A0AAW0WGZ0"/>
<dbReference type="InterPro" id="IPR016186">
    <property type="entry name" value="C-type_lectin-like/link_sf"/>
</dbReference>
<feature type="domain" description="C-type lectin" evidence="2">
    <location>
        <begin position="82"/>
        <end position="203"/>
    </location>
</feature>
<organism evidence="3 4">
    <name type="scientific">Cherax quadricarinatus</name>
    <name type="common">Australian red claw crayfish</name>
    <dbReference type="NCBI Taxonomy" id="27406"/>
    <lineage>
        <taxon>Eukaryota</taxon>
        <taxon>Metazoa</taxon>
        <taxon>Ecdysozoa</taxon>
        <taxon>Arthropoda</taxon>
        <taxon>Crustacea</taxon>
        <taxon>Multicrustacea</taxon>
        <taxon>Malacostraca</taxon>
        <taxon>Eumalacostraca</taxon>
        <taxon>Eucarida</taxon>
        <taxon>Decapoda</taxon>
        <taxon>Pleocyemata</taxon>
        <taxon>Astacidea</taxon>
        <taxon>Parastacoidea</taxon>
        <taxon>Parastacidae</taxon>
        <taxon>Cherax</taxon>
    </lineage>
</organism>
<dbReference type="Proteomes" id="UP001445076">
    <property type="component" value="Unassembled WGS sequence"/>
</dbReference>
<dbReference type="EMBL" id="JARKIK010000061">
    <property type="protein sequence ID" value="KAK8731342.1"/>
    <property type="molecule type" value="Genomic_DNA"/>
</dbReference>
<evidence type="ECO:0000313" key="4">
    <source>
        <dbReference type="Proteomes" id="UP001445076"/>
    </source>
</evidence>
<dbReference type="SUPFAM" id="SSF56436">
    <property type="entry name" value="C-type lectin-like"/>
    <property type="match status" value="1"/>
</dbReference>
<dbReference type="PROSITE" id="PS00615">
    <property type="entry name" value="C_TYPE_LECTIN_1"/>
    <property type="match status" value="1"/>
</dbReference>
<dbReference type="InterPro" id="IPR016187">
    <property type="entry name" value="CTDL_fold"/>
</dbReference>